<dbReference type="AlphaFoldDB" id="A0A1I6ESC4"/>
<sequence length="75" mass="8442">MSLLRWLVREPRGRRELYFPIGPAVVLLASVLVFDWPWSLPDGLAGVLVLVGVVGGAVLSVGVSFYYWRKDRQEL</sequence>
<reference evidence="3" key="1">
    <citation type="submission" date="2016-10" db="EMBL/GenBank/DDBJ databases">
        <authorList>
            <person name="Varghese N."/>
            <person name="Submissions S."/>
        </authorList>
    </citation>
    <scope>NUCLEOTIDE SEQUENCE [LARGE SCALE GENOMIC DNA]</scope>
    <source>
        <strain evidence="3">DSM 44232</strain>
    </source>
</reference>
<proteinExistence type="predicted"/>
<accession>A0A1I6ESC4</accession>
<keyword evidence="1" id="KW-1133">Transmembrane helix</keyword>
<gene>
    <name evidence="2" type="ORF">SAMN04488564_105212</name>
</gene>
<evidence type="ECO:0000256" key="1">
    <source>
        <dbReference type="SAM" id="Phobius"/>
    </source>
</evidence>
<keyword evidence="3" id="KW-1185">Reference proteome</keyword>
<dbReference type="Proteomes" id="UP000198583">
    <property type="component" value="Unassembled WGS sequence"/>
</dbReference>
<evidence type="ECO:0000313" key="3">
    <source>
        <dbReference type="Proteomes" id="UP000198583"/>
    </source>
</evidence>
<organism evidence="2 3">
    <name type="scientific">Lentzea waywayandensis</name>
    <dbReference type="NCBI Taxonomy" id="84724"/>
    <lineage>
        <taxon>Bacteria</taxon>
        <taxon>Bacillati</taxon>
        <taxon>Actinomycetota</taxon>
        <taxon>Actinomycetes</taxon>
        <taxon>Pseudonocardiales</taxon>
        <taxon>Pseudonocardiaceae</taxon>
        <taxon>Lentzea</taxon>
    </lineage>
</organism>
<feature type="transmembrane region" description="Helical" evidence="1">
    <location>
        <begin position="21"/>
        <end position="38"/>
    </location>
</feature>
<protein>
    <submittedName>
        <fullName evidence="2">Uncharacterized protein</fullName>
    </submittedName>
</protein>
<dbReference type="RefSeq" id="WP_093596941.1">
    <property type="nucleotide sequence ID" value="NZ_FOYL01000005.1"/>
</dbReference>
<evidence type="ECO:0000313" key="2">
    <source>
        <dbReference type="EMBL" id="SFR20388.1"/>
    </source>
</evidence>
<name>A0A1I6ESC4_9PSEU</name>
<keyword evidence="1" id="KW-0812">Transmembrane</keyword>
<dbReference type="STRING" id="84724.SAMN04488564_105212"/>
<feature type="transmembrane region" description="Helical" evidence="1">
    <location>
        <begin position="44"/>
        <end position="68"/>
    </location>
</feature>
<keyword evidence="1" id="KW-0472">Membrane</keyword>
<dbReference type="EMBL" id="FOYL01000005">
    <property type="protein sequence ID" value="SFR20388.1"/>
    <property type="molecule type" value="Genomic_DNA"/>
</dbReference>